<dbReference type="InterPro" id="IPR000868">
    <property type="entry name" value="Isochorismatase-like_dom"/>
</dbReference>
<reference evidence="3 4" key="1">
    <citation type="submission" date="2016-11" db="EMBL/GenBank/DDBJ databases">
        <authorList>
            <person name="Jaros S."/>
            <person name="Januszkiewicz K."/>
            <person name="Wedrychowicz H."/>
        </authorList>
    </citation>
    <scope>NUCLEOTIDE SEQUENCE [LARGE SCALE GENOMIC DNA]</scope>
    <source>
        <strain evidence="3 4">CGMCC 4.5723</strain>
    </source>
</reference>
<dbReference type="InterPro" id="IPR050272">
    <property type="entry name" value="Isochorismatase-like_hydrls"/>
</dbReference>
<dbReference type="InterPro" id="IPR036380">
    <property type="entry name" value="Isochorismatase-like_sf"/>
</dbReference>
<keyword evidence="1" id="KW-0378">Hydrolase</keyword>
<dbReference type="EMBL" id="FQZK01000002">
    <property type="protein sequence ID" value="SHI86146.1"/>
    <property type="molecule type" value="Genomic_DNA"/>
</dbReference>
<dbReference type="Pfam" id="PF00857">
    <property type="entry name" value="Isochorismatase"/>
    <property type="match status" value="1"/>
</dbReference>
<dbReference type="Gene3D" id="3.40.50.850">
    <property type="entry name" value="Isochorismatase-like"/>
    <property type="match status" value="1"/>
</dbReference>
<keyword evidence="4" id="KW-1185">Reference proteome</keyword>
<proteinExistence type="predicted"/>
<dbReference type="GO" id="GO:0016787">
    <property type="term" value="F:hydrolase activity"/>
    <property type="evidence" value="ECO:0007669"/>
    <property type="project" value="UniProtKB-KW"/>
</dbReference>
<organism evidence="3 4">
    <name type="scientific">Nocardiopsis flavescens</name>
    <dbReference type="NCBI Taxonomy" id="758803"/>
    <lineage>
        <taxon>Bacteria</taxon>
        <taxon>Bacillati</taxon>
        <taxon>Actinomycetota</taxon>
        <taxon>Actinomycetes</taxon>
        <taxon>Streptosporangiales</taxon>
        <taxon>Nocardiopsidaceae</taxon>
        <taxon>Nocardiopsis</taxon>
    </lineage>
</organism>
<dbReference type="AlphaFoldDB" id="A0A1M6EL69"/>
<protein>
    <submittedName>
        <fullName evidence="3">Nicotinamidase-related amidase</fullName>
    </submittedName>
</protein>
<sequence length="198" mass="20554">MDDRDRASRRAAREGAGAGGLCHHGGMSFVLVFVDVQENFLDGSGAVPDAAPLRGELAALLDRARATGTPVVHVLNDGGTGEPDEPFTPGWQPVFPAREEEPVFRKTEPDAFTSPGLAGALALTGARGLVLAGFQSEFCISATARRALGEGYDVVLARGAHGTYPEGGATAAERAADVERGLEAAGIGISPAREIEFR</sequence>
<evidence type="ECO:0000313" key="4">
    <source>
        <dbReference type="Proteomes" id="UP000184452"/>
    </source>
</evidence>
<dbReference type="STRING" id="758803.SAMN05421803_102319"/>
<evidence type="ECO:0000259" key="2">
    <source>
        <dbReference type="Pfam" id="PF00857"/>
    </source>
</evidence>
<feature type="domain" description="Isochorismatase-like" evidence="2">
    <location>
        <begin position="30"/>
        <end position="172"/>
    </location>
</feature>
<dbReference type="Proteomes" id="UP000184452">
    <property type="component" value="Unassembled WGS sequence"/>
</dbReference>
<dbReference type="PANTHER" id="PTHR43540:SF1">
    <property type="entry name" value="ISOCHORISMATASE HYDROLASE"/>
    <property type="match status" value="1"/>
</dbReference>
<evidence type="ECO:0000313" key="3">
    <source>
        <dbReference type="EMBL" id="SHI86146.1"/>
    </source>
</evidence>
<evidence type="ECO:0000256" key="1">
    <source>
        <dbReference type="ARBA" id="ARBA00022801"/>
    </source>
</evidence>
<gene>
    <name evidence="3" type="ORF">SAMN05421803_102319</name>
</gene>
<dbReference type="PANTHER" id="PTHR43540">
    <property type="entry name" value="PEROXYUREIDOACRYLATE/UREIDOACRYLATE AMIDOHYDROLASE-RELATED"/>
    <property type="match status" value="1"/>
</dbReference>
<name>A0A1M6EL69_9ACTN</name>
<dbReference type="SUPFAM" id="SSF52499">
    <property type="entry name" value="Isochorismatase-like hydrolases"/>
    <property type="match status" value="1"/>
</dbReference>
<accession>A0A1M6EL69</accession>